<dbReference type="EMBL" id="CP068570">
    <property type="protein sequence ID" value="QQZ52147.1"/>
    <property type="molecule type" value="Genomic_DNA"/>
</dbReference>
<evidence type="ECO:0000313" key="2">
    <source>
        <dbReference type="EMBL" id="QQZ52147.1"/>
    </source>
</evidence>
<sequence>MADTTETEIGVFWRLVSRRSAVTTTSDSPIALGVGRFRRPGGRSASQGHDEN</sequence>
<accession>A0A974P6W5</accession>
<evidence type="ECO:0000256" key="1">
    <source>
        <dbReference type="SAM" id="MobiDB-lite"/>
    </source>
</evidence>
<feature type="region of interest" description="Disordered" evidence="1">
    <location>
        <begin position="31"/>
        <end position="52"/>
    </location>
</feature>
<gene>
    <name evidence="2" type="ORF">JKL49_08185</name>
</gene>
<dbReference type="AlphaFoldDB" id="A0A974P6W5"/>
<organism evidence="2">
    <name type="scientific">Phenylobacterium glaciei</name>
    <dbReference type="NCBI Taxonomy" id="2803784"/>
    <lineage>
        <taxon>Bacteria</taxon>
        <taxon>Pseudomonadati</taxon>
        <taxon>Pseudomonadota</taxon>
        <taxon>Alphaproteobacteria</taxon>
        <taxon>Caulobacterales</taxon>
        <taxon>Caulobacteraceae</taxon>
        <taxon>Phenylobacterium</taxon>
    </lineage>
</organism>
<protein>
    <submittedName>
        <fullName evidence="2">Uncharacterized protein</fullName>
    </submittedName>
</protein>
<name>A0A974P6W5_9CAUL</name>
<reference evidence="2" key="1">
    <citation type="submission" date="2021-01" db="EMBL/GenBank/DDBJ databases">
        <title>Genome sequence of Phenylobacterium sp. 20VBR1 isolated from a valley glaceir, Ny-Alesund, Svalbard.</title>
        <authorList>
            <person name="Thomas F.A."/>
            <person name="Krishnan K.P."/>
            <person name="Sinha R.K."/>
        </authorList>
    </citation>
    <scope>NUCLEOTIDE SEQUENCE</scope>
    <source>
        <strain evidence="2">20VBR1</strain>
    </source>
</reference>
<proteinExistence type="predicted"/>